<protein>
    <submittedName>
        <fullName evidence="3">Molybdopterin molybdochelatase /molybdenum cofactor cytidylyltransferase</fullName>
    </submittedName>
</protein>
<dbReference type="CDD" id="cd04182">
    <property type="entry name" value="GT_2_like_f"/>
    <property type="match status" value="1"/>
</dbReference>
<dbReference type="Gene3D" id="3.40.980.10">
    <property type="entry name" value="MoaB/Mog-like domain"/>
    <property type="match status" value="1"/>
</dbReference>
<feature type="domain" description="MoaB/Mog" evidence="2">
    <location>
        <begin position="168"/>
        <end position="301"/>
    </location>
</feature>
<evidence type="ECO:0000313" key="3">
    <source>
        <dbReference type="EMBL" id="TCT04647.1"/>
    </source>
</evidence>
<organism evidence="3 4">
    <name type="scientific">Aquabacter spiritensis</name>
    <dbReference type="NCBI Taxonomy" id="933073"/>
    <lineage>
        <taxon>Bacteria</taxon>
        <taxon>Pseudomonadati</taxon>
        <taxon>Pseudomonadota</taxon>
        <taxon>Alphaproteobacteria</taxon>
        <taxon>Hyphomicrobiales</taxon>
        <taxon>Xanthobacteraceae</taxon>
        <taxon>Aquabacter</taxon>
    </lineage>
</organism>
<dbReference type="GO" id="GO:0016779">
    <property type="term" value="F:nucleotidyltransferase activity"/>
    <property type="evidence" value="ECO:0007669"/>
    <property type="project" value="UniProtKB-KW"/>
</dbReference>
<evidence type="ECO:0000313" key="4">
    <source>
        <dbReference type="Proteomes" id="UP000294664"/>
    </source>
</evidence>
<name>A0A4R3M0M8_9HYPH</name>
<dbReference type="PANTHER" id="PTHR43777">
    <property type="entry name" value="MOLYBDENUM COFACTOR CYTIDYLYLTRANSFERASE"/>
    <property type="match status" value="1"/>
</dbReference>
<dbReference type="Gene3D" id="3.90.550.10">
    <property type="entry name" value="Spore Coat Polysaccharide Biosynthesis Protein SpsA, Chain A"/>
    <property type="match status" value="1"/>
</dbReference>
<dbReference type="InterPro" id="IPR036425">
    <property type="entry name" value="MoaB/Mog-like_dom_sf"/>
</dbReference>
<comment type="caution">
    <text evidence="3">The sequence shown here is derived from an EMBL/GenBank/DDBJ whole genome shotgun (WGS) entry which is preliminary data.</text>
</comment>
<dbReference type="RefSeq" id="WP_132031421.1">
    <property type="nucleotide sequence ID" value="NZ_SMAI01000006.1"/>
</dbReference>
<dbReference type="PIRSF" id="PIRSF036626">
    <property type="entry name" value="MPTBd_MobAlike"/>
    <property type="match status" value="1"/>
</dbReference>
<keyword evidence="4" id="KW-1185">Reference proteome</keyword>
<keyword evidence="1" id="KW-0460">Magnesium</keyword>
<dbReference type="SUPFAM" id="SSF53448">
    <property type="entry name" value="Nucleotide-diphospho-sugar transferases"/>
    <property type="match status" value="1"/>
</dbReference>
<dbReference type="InterPro" id="IPR025877">
    <property type="entry name" value="MobA-like_NTP_Trfase"/>
</dbReference>
<dbReference type="Proteomes" id="UP000294664">
    <property type="component" value="Unassembled WGS sequence"/>
</dbReference>
<dbReference type="Pfam" id="PF00994">
    <property type="entry name" value="MoCF_biosynth"/>
    <property type="match status" value="1"/>
</dbReference>
<dbReference type="SMART" id="SM00852">
    <property type="entry name" value="MoCF_biosynth"/>
    <property type="match status" value="1"/>
</dbReference>
<evidence type="ECO:0000256" key="1">
    <source>
        <dbReference type="ARBA" id="ARBA00022842"/>
    </source>
</evidence>
<proteinExistence type="predicted"/>
<dbReference type="PANTHER" id="PTHR43777:SF1">
    <property type="entry name" value="MOLYBDENUM COFACTOR CYTIDYLYLTRANSFERASE"/>
    <property type="match status" value="1"/>
</dbReference>
<sequence>MRFGPVPLAQACGAIAAHSVKTNGVVVRKGTRLGAEELDALAAAGAQDVTVALFEPGDVDEDAAAFRLAAACSGSGTRVAAPFTGRANLHATAAGVLMVDAGAVDAFNLVDEAITLATLPAFRPVAVGDLVATVKIIPYAVPEMLLAHAAARAAGLVRVQPFRRTKIAVVSTRLSGLAEKVVEKTIRVTGERLARLGGHVASDVRIPHEGRALEAALRAARDEGADLILVFGASAIADRRDVIPAALEAVGGRVERLGMPVDPGNLLMLGFFGDLPVIGAPGCARSPKENGFDFILARLLADIPVTSGDIARMGSGGLIGEIVTRPQPREEEPAPAKILPEPQIAAVVLAAGRGTRMGGPNKLLAEIGGRPVVRRVAEAALASRAEPVIVVTGHEGAEVVRALGGLDVIPIANPNYAQGLATSLAAGIAAVPEGAAGALVMLGDMPLLEAETIDRLIAAFSPVEGRLIVVPVAGGRRGNPVLWSRRFFAALSALEGDIGARALIAAHAEAVFEVEVAGEGTHLDVDTPAALAAARAASGEE</sequence>
<accession>A0A4R3M0M8</accession>
<keyword evidence="3" id="KW-0808">Transferase</keyword>
<keyword evidence="3" id="KW-0548">Nucleotidyltransferase</keyword>
<reference evidence="3 4" key="1">
    <citation type="submission" date="2019-03" db="EMBL/GenBank/DDBJ databases">
        <title>Genomic Encyclopedia of Type Strains, Phase IV (KMG-IV): sequencing the most valuable type-strain genomes for metagenomic binning, comparative biology and taxonomic classification.</title>
        <authorList>
            <person name="Goeker M."/>
        </authorList>
    </citation>
    <scope>NUCLEOTIDE SEQUENCE [LARGE SCALE GENOMIC DNA]</scope>
    <source>
        <strain evidence="3 4">DSM 9035</strain>
    </source>
</reference>
<dbReference type="EMBL" id="SMAI01000006">
    <property type="protein sequence ID" value="TCT04647.1"/>
    <property type="molecule type" value="Genomic_DNA"/>
</dbReference>
<dbReference type="InterPro" id="IPR029044">
    <property type="entry name" value="Nucleotide-diphossugar_trans"/>
</dbReference>
<dbReference type="CDD" id="cd03522">
    <property type="entry name" value="MoeA_like"/>
    <property type="match status" value="1"/>
</dbReference>
<dbReference type="InterPro" id="IPR001453">
    <property type="entry name" value="MoaB/Mog_dom"/>
</dbReference>
<evidence type="ECO:0000259" key="2">
    <source>
        <dbReference type="SMART" id="SM00852"/>
    </source>
</evidence>
<dbReference type="SUPFAM" id="SSF53218">
    <property type="entry name" value="Molybdenum cofactor biosynthesis proteins"/>
    <property type="match status" value="1"/>
</dbReference>
<dbReference type="Pfam" id="PF12804">
    <property type="entry name" value="NTP_transf_3"/>
    <property type="match status" value="1"/>
</dbReference>
<dbReference type="AlphaFoldDB" id="A0A4R3M0M8"/>
<gene>
    <name evidence="3" type="ORF">EDC64_10679</name>
</gene>
<dbReference type="InterPro" id="IPR012184">
    <property type="entry name" value="Bifunc_Mopterin-bd"/>
</dbReference>
<dbReference type="OrthoDB" id="9779263at2"/>